<name>A0A084U3Q4_MALIO</name>
<evidence type="ECO:0000313" key="2">
    <source>
        <dbReference type="EMBL" id="KFB07590.1"/>
    </source>
</evidence>
<dbReference type="AlphaFoldDB" id="A0A084U3Q4"/>
<dbReference type="PANTHER" id="PTHR41373:SF1">
    <property type="entry name" value="PHOSPHATIDYLGLYCEROL LYSYLTRANSFERASE C-TERMINAL DOMAIN-CONTAINING PROTEIN"/>
    <property type="match status" value="1"/>
</dbReference>
<organism evidence="2 3">
    <name type="scientific">Malacoplasma iowae DK-CPA</name>
    <dbReference type="NCBI Taxonomy" id="1394179"/>
    <lineage>
        <taxon>Bacteria</taxon>
        <taxon>Bacillati</taxon>
        <taxon>Mycoplasmatota</taxon>
        <taxon>Mycoplasmoidales</taxon>
        <taxon>Mycoplasmoidaceae</taxon>
        <taxon>Malacoplasma</taxon>
    </lineage>
</organism>
<accession>A0A084U3Q4</accession>
<dbReference type="Pfam" id="PF09924">
    <property type="entry name" value="LPG_synthase_C"/>
    <property type="match status" value="1"/>
</dbReference>
<dbReference type="EMBL" id="AWQU01000076">
    <property type="protein sequence ID" value="KFB07590.1"/>
    <property type="molecule type" value="Genomic_DNA"/>
</dbReference>
<dbReference type="InterPro" id="IPR016181">
    <property type="entry name" value="Acyl_CoA_acyltransferase"/>
</dbReference>
<protein>
    <submittedName>
        <fullName evidence="2">Uncharacterized conserved protein, DUF2156 superfamily</fullName>
    </submittedName>
</protein>
<reference evidence="2 3" key="1">
    <citation type="journal article" date="2014" name="PLoS ONE">
        <title>Reduction of Hydrogen Peroxide Accumulation and Toxicity by a Catalase from Mycoplasma iowae.</title>
        <authorList>
            <person name="Pritchard R.E."/>
            <person name="Prassinos A.J."/>
            <person name="Osborne J.D."/>
            <person name="Raviv Z."/>
            <person name="Balish M.F."/>
        </authorList>
    </citation>
    <scope>NUCLEOTIDE SEQUENCE [LARGE SCALE GENOMIC DNA]</scope>
    <source>
        <strain evidence="2 3">DK-CPA</strain>
    </source>
</reference>
<proteinExistence type="predicted"/>
<dbReference type="PANTHER" id="PTHR41373">
    <property type="entry name" value="DUF2156 DOMAIN-CONTAINING PROTEIN"/>
    <property type="match status" value="1"/>
</dbReference>
<gene>
    <name evidence="2" type="ORF">P271_436</name>
</gene>
<feature type="domain" description="Phosphatidylglycerol lysyltransferase C-terminal" evidence="1">
    <location>
        <begin position="128"/>
        <end position="304"/>
    </location>
</feature>
<evidence type="ECO:0000259" key="1">
    <source>
        <dbReference type="Pfam" id="PF09924"/>
    </source>
</evidence>
<dbReference type="GeneID" id="96866738"/>
<dbReference type="Proteomes" id="UP000028523">
    <property type="component" value="Unassembled WGS sequence"/>
</dbReference>
<keyword evidence="3" id="KW-1185">Reference proteome</keyword>
<dbReference type="InterPro" id="IPR024320">
    <property type="entry name" value="LPG_synthase_C"/>
</dbReference>
<evidence type="ECO:0000313" key="3">
    <source>
        <dbReference type="Proteomes" id="UP000028523"/>
    </source>
</evidence>
<comment type="caution">
    <text evidence="2">The sequence shown here is derived from an EMBL/GenBank/DDBJ whole genome shotgun (WGS) entry which is preliminary data.</text>
</comment>
<sequence length="308" mass="37137">MNNKFIKLTNGNYLDLQKSIEKINPEYYTSAQYLLLWKTYGVSIYFKETLDAIYMYAKYENSKIKTGIDQFDLDSGFIILKPITRNEENSYQYLKKAIELLRDEIISKENIYIGRLWKHDLKWFENYEIIKEIESSYIYTKDQLTYFAGKKMQKKRNLYNFYNNHYSNETKIIKYENKYLKDVLEYCKNHIITNGESFREHEYNWIKELLLDSRIKLYGSIMFYQDKIVGVTIGCTHNNIYEIFVEKADKELKGSYQYLLSHNLKLHKLENVDFIDRQDSESELGLIQSKRSYKPINIIKTYIIRIKK</sequence>
<dbReference type="SUPFAM" id="SSF55729">
    <property type="entry name" value="Acyl-CoA N-acyltransferases (Nat)"/>
    <property type="match status" value="1"/>
</dbReference>
<dbReference type="InterPro" id="IPR016732">
    <property type="entry name" value="UCP018688"/>
</dbReference>
<dbReference type="Gene3D" id="3.40.630.30">
    <property type="match status" value="1"/>
</dbReference>
<dbReference type="RefSeq" id="WP_004024545.1">
    <property type="nucleotide sequence ID" value="NZ_AWQU01000076.1"/>
</dbReference>